<comment type="catalytic activity">
    <reaction evidence="8">
        <text>Endonucleolytic cleavage of single-stranded RNA in A- and U-rich regions.</text>
        <dbReference type="EC" id="3.1.26.12"/>
    </reaction>
</comment>
<dbReference type="Proteomes" id="UP000289200">
    <property type="component" value="Unassembled WGS sequence"/>
</dbReference>
<keyword evidence="8" id="KW-0997">Cell inner membrane</keyword>
<evidence type="ECO:0000256" key="2">
    <source>
        <dbReference type="ARBA" id="ARBA00022722"/>
    </source>
</evidence>
<feature type="compositionally biased region" description="Basic residues" evidence="9">
    <location>
        <begin position="825"/>
        <end position="835"/>
    </location>
</feature>
<dbReference type="InterPro" id="IPR012340">
    <property type="entry name" value="NA-bd_OB-fold"/>
</dbReference>
<feature type="compositionally biased region" description="Polar residues" evidence="9">
    <location>
        <begin position="1166"/>
        <end position="1175"/>
    </location>
</feature>
<evidence type="ECO:0000313" key="12">
    <source>
        <dbReference type="EMBL" id="VCU09725.1"/>
    </source>
</evidence>
<feature type="compositionally biased region" description="Low complexity" evidence="9">
    <location>
        <begin position="236"/>
        <end position="283"/>
    </location>
</feature>
<evidence type="ECO:0000256" key="6">
    <source>
        <dbReference type="ARBA" id="ARBA00022842"/>
    </source>
</evidence>
<protein>
    <recommendedName>
        <fullName evidence="8">Ribonuclease E</fullName>
        <shortName evidence="8">RNase E</shortName>
        <ecNumber evidence="8">3.1.26.12</ecNumber>
    </recommendedName>
</protein>
<dbReference type="Pfam" id="PF20833">
    <property type="entry name" value="RNase_E_G_Thio"/>
    <property type="match status" value="1"/>
</dbReference>
<evidence type="ECO:0000256" key="1">
    <source>
        <dbReference type="ARBA" id="ARBA00022490"/>
    </source>
</evidence>
<dbReference type="GO" id="GO:0006364">
    <property type="term" value="P:rRNA processing"/>
    <property type="evidence" value="ECO:0007669"/>
    <property type="project" value="UniProtKB-UniRule"/>
</dbReference>
<accession>A0A447CWK5</accession>
<comment type="subunit">
    <text evidence="8">Homotetramer formed by a dimer of dimers.</text>
</comment>
<comment type="cofactor">
    <cofactor evidence="8">
        <name>Mg(2+)</name>
        <dbReference type="ChEBI" id="CHEBI:18420"/>
    </cofactor>
    <text evidence="8">Binds 1 Mg(2+) ion per subunit.</text>
</comment>
<feature type="compositionally biased region" description="Acidic residues" evidence="9">
    <location>
        <begin position="304"/>
        <end position="330"/>
    </location>
</feature>
<feature type="compositionally biased region" description="Basic and acidic residues" evidence="9">
    <location>
        <begin position="878"/>
        <end position="910"/>
    </location>
</feature>
<dbReference type="GO" id="GO:0006402">
    <property type="term" value="P:mRNA catabolic process"/>
    <property type="evidence" value="ECO:0007669"/>
    <property type="project" value="UniProtKB-UniRule"/>
</dbReference>
<keyword evidence="8" id="KW-0820">tRNA-binding</keyword>
<dbReference type="Gene3D" id="2.40.50.140">
    <property type="entry name" value="Nucleic acid-binding proteins"/>
    <property type="match status" value="2"/>
</dbReference>
<dbReference type="SUPFAM" id="SSF50249">
    <property type="entry name" value="Nucleic acid-binding proteins"/>
    <property type="match status" value="1"/>
</dbReference>
<dbReference type="Gene3D" id="3.40.1260.20">
    <property type="entry name" value="Ribonuclease E, catalytic domain"/>
    <property type="match status" value="1"/>
</dbReference>
<evidence type="ECO:0000256" key="7">
    <source>
        <dbReference type="ARBA" id="ARBA00022884"/>
    </source>
</evidence>
<dbReference type="RefSeq" id="WP_129609546.1">
    <property type="nucleotide sequence ID" value="NZ_UWOC01000152.1"/>
</dbReference>
<feature type="compositionally biased region" description="Basic and acidic residues" evidence="9">
    <location>
        <begin position="99"/>
        <end position="108"/>
    </location>
</feature>
<evidence type="ECO:0000256" key="8">
    <source>
        <dbReference type="HAMAP-Rule" id="MF_00970"/>
    </source>
</evidence>
<dbReference type="PANTHER" id="PTHR30001">
    <property type="entry name" value="RIBONUCLEASE"/>
    <property type="match status" value="1"/>
</dbReference>
<dbReference type="CDD" id="cd04453">
    <property type="entry name" value="S1_RNase_E"/>
    <property type="match status" value="1"/>
</dbReference>
<feature type="binding site" evidence="8">
    <location>
        <position position="568"/>
    </location>
    <ligand>
        <name>Mg(2+)</name>
        <dbReference type="ChEBI" id="CHEBI:18420"/>
        <note>catalytic</note>
    </ligand>
</feature>
<keyword evidence="8" id="KW-0819">tRNA processing</keyword>
<dbReference type="OrthoDB" id="9804278at2"/>
<comment type="function">
    <text evidence="8">Endoribonuclease that plays a central role in RNA processing and decay. Required for the maturation of 5S and 16S rRNAs and the majority of tRNAs. Also involved in the degradation of most mRNAs.</text>
</comment>
<dbReference type="GO" id="GO:0009898">
    <property type="term" value="C:cytoplasmic side of plasma membrane"/>
    <property type="evidence" value="ECO:0007669"/>
    <property type="project" value="UniProtKB-UniRule"/>
</dbReference>
<keyword evidence="8" id="KW-0862">Zinc</keyword>
<keyword evidence="6 8" id="KW-0460">Magnesium</keyword>
<feature type="compositionally biased region" description="Low complexity" evidence="9">
    <location>
        <begin position="148"/>
        <end position="161"/>
    </location>
</feature>
<keyword evidence="1 8" id="KW-0963">Cytoplasm</keyword>
<dbReference type="NCBIfam" id="TIGR00757">
    <property type="entry name" value="RNaseEG"/>
    <property type="match status" value="1"/>
</dbReference>
<evidence type="ECO:0000256" key="5">
    <source>
        <dbReference type="ARBA" id="ARBA00022801"/>
    </source>
</evidence>
<feature type="domain" description="RNase E/G thioredoxin-like" evidence="11">
    <location>
        <begin position="668"/>
        <end position="747"/>
    </location>
</feature>
<keyword evidence="7 8" id="KW-0694">RNA-binding</keyword>
<feature type="domain" description="RNA-binding protein AU-1/Ribonuclease E/G" evidence="10">
    <location>
        <begin position="386"/>
        <end position="656"/>
    </location>
</feature>
<sequence length="1226" mass="132461">MANKMLIDATHPEETRVVVLRGNRVEEFDFESASRRQLRGNIYLAKVTRVEPSLQAAFVDYGGNRHGFLAFSEIHPDYYQIPVADRQVLIDEEERAHRAAEAEADRRAAARAGGSRQIAAERPPHRDDRVASEPIPDSDGSTPDDQVAEAGGAPSPSAGEAQTELDFARSEADAGSITGAPEAGQPETAAPADISASDGAASDVATAETGAAAAPAETAAGETPVPAAIVTETSGTEAPADETAATESPAVETAAAPDAAPESAPAETAAASAEAPAEPAAAPIEGEILPPVAGPDGAPNGHDLDDDEDDEDDEDEDDDEEHGEEEEETIESVGGADALEELPDRTPRMRRQYKIQEVIKRRQVMLVQVVKEERGTKGAALTTYLSLAGRYSVLMPNTARGGGISRKITNAQDRKRLKEIAQELEVPEGMGVILRTAGAARTKTEVKRDFEYLLRVWEQVRDLTLRSTAATLVYEEGSVVKRAIRDLYNKDIDEVIVAGEAAYREAKDFMRMLMPSHAKNVKLYAEPQPLLTRYGVETQLDAMFSPTVQLRSGGYIVLNQTEALVAIDVNSGRATREHHIEDTALKTNLEACEEVARQLRLRDLAGLIVIDFIDMDEKRNNRAVERRLKECLKNDRARIQVGRISHFGLMEMSRQRIRTSVFESSTEKCPHCGGTGHVRSVSSVALQCLRMLEETLMRGATHNLAIRTGTDTALYILNHKRAHLAELESRFRLTITVKADPNVMGQHPFVIEKGEQVHSLEQARALAAQAAQAAAALPSPARIEDEDEDESEADSYGEIEVVEDDEDTEEQRAEQETGESDGDGRRRRRRRRRGRRGDEREERGERSDRDRSDRDRGERPVAARDTVAGRDTATTRETVAEHEVAFEDHDNGDEVERDASTGDAGPREAGDGDTDASGRRRRRRGRRGGRRNRRHDGSPAPFDTPEPGFDLLEPDIAEAIADFGGPRLDEAVTAEAPEGVGTTDPLPTAERPSVRDIEIRTHGVAEIAPTEIGPENLPSPGAGFDAPERPVERRSRGRRAAAEVPPPPDFGPIDPPEPLQALAPESIAESITPPAEATPPAEVTPRRAAARREAAGDGDVSEPAPRAEAQRVEPPQPEPVRPEPVRRRSTVREPVSFLLERGNEATSSVAGDNGSRPAATAGEPSTADSPATGSSEPAAAAETNGTTPPAAAGNTTPTESASATEAEAAKPRRTGWWARRLLGDKA</sequence>
<feature type="region of interest" description="Disordered" evidence="9">
    <location>
        <begin position="99"/>
        <end position="348"/>
    </location>
</feature>
<feature type="region of interest" description="Required for zinc-mediated homotetramerization and catalytic activity" evidence="8">
    <location>
        <begin position="669"/>
        <end position="672"/>
    </location>
</feature>
<feature type="compositionally biased region" description="Low complexity" evidence="9">
    <location>
        <begin position="1176"/>
        <end position="1206"/>
    </location>
</feature>
<feature type="compositionally biased region" description="Pro residues" evidence="9">
    <location>
        <begin position="1044"/>
        <end position="1058"/>
    </location>
</feature>
<feature type="region of interest" description="Disordered" evidence="9">
    <location>
        <begin position="974"/>
        <end position="1226"/>
    </location>
</feature>
<dbReference type="InterPro" id="IPR019307">
    <property type="entry name" value="RNA-bd_AU-1/RNase_E/G"/>
</dbReference>
<dbReference type="GO" id="GO:0008033">
    <property type="term" value="P:tRNA processing"/>
    <property type="evidence" value="ECO:0007669"/>
    <property type="project" value="UniProtKB-UniRule"/>
</dbReference>
<dbReference type="GO" id="GO:0005737">
    <property type="term" value="C:cytoplasm"/>
    <property type="evidence" value="ECO:0007669"/>
    <property type="project" value="UniProtKB-SubCell"/>
</dbReference>
<keyword evidence="8" id="KW-0699">rRNA-binding</keyword>
<evidence type="ECO:0000259" key="10">
    <source>
        <dbReference type="Pfam" id="PF10150"/>
    </source>
</evidence>
<keyword evidence="8" id="KW-1003">Cell membrane</keyword>
<comment type="similarity">
    <text evidence="8">Belongs to the RNase E/G family. RNase E subfamily.</text>
</comment>
<keyword evidence="8" id="KW-0698">rRNA processing</keyword>
<evidence type="ECO:0000256" key="3">
    <source>
        <dbReference type="ARBA" id="ARBA00022723"/>
    </source>
</evidence>
<dbReference type="InterPro" id="IPR048583">
    <property type="entry name" value="RNase_E_G_thioredoxin-like"/>
</dbReference>
<organism evidence="12 13">
    <name type="scientific">Rhodoplanes serenus</name>
    <dbReference type="NCBI Taxonomy" id="200615"/>
    <lineage>
        <taxon>Bacteria</taxon>
        <taxon>Pseudomonadati</taxon>
        <taxon>Pseudomonadota</taxon>
        <taxon>Alphaproteobacteria</taxon>
        <taxon>Hyphomicrobiales</taxon>
        <taxon>Nitrobacteraceae</taxon>
        <taxon>Rhodoplanes</taxon>
    </lineage>
</organism>
<comment type="caution">
    <text evidence="12">The sequence shown here is derived from an EMBL/GenBank/DDBJ whole genome shotgun (WGS) entry which is preliminary data.</text>
</comment>
<evidence type="ECO:0000313" key="13">
    <source>
        <dbReference type="Proteomes" id="UP000289200"/>
    </source>
</evidence>
<keyword evidence="2 8" id="KW-0540">Nuclease</keyword>
<dbReference type="GO" id="GO:0000287">
    <property type="term" value="F:magnesium ion binding"/>
    <property type="evidence" value="ECO:0007669"/>
    <property type="project" value="UniProtKB-UniRule"/>
</dbReference>
<dbReference type="EC" id="3.1.26.12" evidence="8"/>
<keyword evidence="4 8" id="KW-0255">Endonuclease</keyword>
<dbReference type="GO" id="GO:0008270">
    <property type="term" value="F:zinc ion binding"/>
    <property type="evidence" value="ECO:0007669"/>
    <property type="project" value="UniProtKB-UniRule"/>
</dbReference>
<keyword evidence="5 8" id="KW-0378">Hydrolase</keyword>
<feature type="compositionally biased region" description="Basic and acidic residues" evidence="9">
    <location>
        <begin position="992"/>
        <end position="1003"/>
    </location>
</feature>
<keyword evidence="8" id="KW-0472">Membrane</keyword>
<keyword evidence="13" id="KW-1185">Reference proteome</keyword>
<feature type="compositionally biased region" description="Basic and acidic residues" evidence="9">
    <location>
        <begin position="122"/>
        <end position="131"/>
    </location>
</feature>
<feature type="binding site" evidence="8">
    <location>
        <position position="669"/>
    </location>
    <ligand>
        <name>Zn(2+)</name>
        <dbReference type="ChEBI" id="CHEBI:29105"/>
        <note>ligand shared between dimeric partners</note>
    </ligand>
</feature>
<dbReference type="EMBL" id="UWOC01000152">
    <property type="protein sequence ID" value="VCU09725.1"/>
    <property type="molecule type" value="Genomic_DNA"/>
</dbReference>
<feature type="compositionally biased region" description="Basic and acidic residues" evidence="9">
    <location>
        <begin position="836"/>
        <end position="862"/>
    </location>
</feature>
<comment type="cofactor">
    <cofactor evidence="8">
        <name>Zn(2+)</name>
        <dbReference type="ChEBI" id="CHEBI:29105"/>
    </cofactor>
    <text evidence="8">Binds 2 Zn(2+) ions per homotetramer.</text>
</comment>
<dbReference type="PANTHER" id="PTHR30001:SF1">
    <property type="entry name" value="RIBONUCLEASE E_G-LIKE PROTEIN, CHLOROPLASTIC"/>
    <property type="match status" value="1"/>
</dbReference>
<feature type="region of interest" description="Disordered" evidence="9">
    <location>
        <begin position="777"/>
        <end position="951"/>
    </location>
</feature>
<evidence type="ECO:0000256" key="9">
    <source>
        <dbReference type="SAM" id="MobiDB-lite"/>
    </source>
</evidence>
<dbReference type="AlphaFoldDB" id="A0A447CWK5"/>
<feature type="binding site" evidence="8">
    <location>
        <position position="611"/>
    </location>
    <ligand>
        <name>Mg(2+)</name>
        <dbReference type="ChEBI" id="CHEBI:18420"/>
        <note>catalytic</note>
    </ligand>
</feature>
<dbReference type="InterPro" id="IPR028878">
    <property type="entry name" value="RNase_E"/>
</dbReference>
<gene>
    <name evidence="8 12" type="primary">rne</name>
    <name evidence="12" type="ORF">RHODGE_RHODGE_02894</name>
</gene>
<feature type="compositionally biased region" description="Basic residues" evidence="9">
    <location>
        <begin position="919"/>
        <end position="934"/>
    </location>
</feature>
<evidence type="ECO:0000259" key="11">
    <source>
        <dbReference type="Pfam" id="PF20833"/>
    </source>
</evidence>
<dbReference type="Pfam" id="PF10150">
    <property type="entry name" value="RNase_E_G"/>
    <property type="match status" value="1"/>
</dbReference>
<dbReference type="GO" id="GO:0019843">
    <property type="term" value="F:rRNA binding"/>
    <property type="evidence" value="ECO:0007669"/>
    <property type="project" value="UniProtKB-KW"/>
</dbReference>
<dbReference type="InterPro" id="IPR004659">
    <property type="entry name" value="RNase_E/G"/>
</dbReference>
<feature type="compositionally biased region" description="Low complexity" evidence="9">
    <location>
        <begin position="189"/>
        <end position="228"/>
    </location>
</feature>
<evidence type="ECO:0000256" key="4">
    <source>
        <dbReference type="ARBA" id="ARBA00022759"/>
    </source>
</evidence>
<feature type="binding site" evidence="8">
    <location>
        <position position="672"/>
    </location>
    <ligand>
        <name>Zn(2+)</name>
        <dbReference type="ChEBI" id="CHEBI:29105"/>
        <note>ligand shared between dimeric partners</note>
    </ligand>
</feature>
<keyword evidence="3 8" id="KW-0479">Metal-binding</keyword>
<dbReference type="GO" id="GO:0008995">
    <property type="term" value="F:ribonuclease E activity"/>
    <property type="evidence" value="ECO:0007669"/>
    <property type="project" value="UniProtKB-EC"/>
</dbReference>
<dbReference type="GO" id="GO:0000049">
    <property type="term" value="F:tRNA binding"/>
    <property type="evidence" value="ECO:0007669"/>
    <property type="project" value="UniProtKB-KW"/>
</dbReference>
<name>A0A447CWK5_9BRAD</name>
<proteinExistence type="inferred from homology"/>
<reference evidence="13" key="1">
    <citation type="submission" date="2018-10" db="EMBL/GenBank/DDBJ databases">
        <authorList>
            <person name="Peiro R."/>
            <person name="Begona"/>
            <person name="Cbmso G."/>
            <person name="Lopez M."/>
            <person name="Gonzalez S."/>
            <person name="Sacristan E."/>
            <person name="Castillo E."/>
        </authorList>
    </citation>
    <scope>NUCLEOTIDE SEQUENCE [LARGE SCALE GENOMIC DNA]</scope>
</reference>
<comment type="subcellular location">
    <subcellularLocation>
        <location evidence="8">Cytoplasm</location>
    </subcellularLocation>
    <subcellularLocation>
        <location evidence="8">Cell inner membrane</location>
        <topology evidence="8">Peripheral membrane protein</topology>
        <orientation evidence="8">Cytoplasmic side</orientation>
    </subcellularLocation>
</comment>
<dbReference type="HAMAP" id="MF_00970">
    <property type="entry name" value="RNase_E"/>
    <property type="match status" value="1"/>
</dbReference>
<feature type="compositionally biased region" description="Low complexity" evidence="9">
    <location>
        <begin position="1072"/>
        <end position="1087"/>
    </location>
</feature>
<feature type="compositionally biased region" description="Acidic residues" evidence="9">
    <location>
        <begin position="784"/>
        <end position="809"/>
    </location>
</feature>